<dbReference type="Proteomes" id="UP000072660">
    <property type="component" value="Unassembled WGS sequence"/>
</dbReference>
<dbReference type="AlphaFoldDB" id="A0A139SJS8"/>
<keyword evidence="2" id="KW-1185">Reference proteome</keyword>
<sequence length="78" mass="8563">MLKVIVLSAMKSANPAGLASSPSAARAVQKNIGGRTICRQQTASIELRTMVFSCPMAFSKNRLGLRLKARRFLPKRLF</sequence>
<comment type="caution">
    <text evidence="1">The sequence shown here is derived from an EMBL/GenBank/DDBJ whole genome shotgun (WGS) entry which is preliminary data.</text>
</comment>
<accession>A0A139SJS8</accession>
<evidence type="ECO:0000313" key="1">
    <source>
        <dbReference type="EMBL" id="KXU34818.1"/>
    </source>
</evidence>
<organism evidence="1 2">
    <name type="scientific">Ventosimonas gracilis</name>
    <dbReference type="NCBI Taxonomy" id="1680762"/>
    <lineage>
        <taxon>Bacteria</taxon>
        <taxon>Pseudomonadati</taxon>
        <taxon>Pseudomonadota</taxon>
        <taxon>Gammaproteobacteria</taxon>
        <taxon>Pseudomonadales</taxon>
        <taxon>Ventosimonadaceae</taxon>
        <taxon>Ventosimonas</taxon>
    </lineage>
</organism>
<protein>
    <submittedName>
        <fullName evidence="1">Uncharacterized protein</fullName>
    </submittedName>
</protein>
<dbReference type="EMBL" id="LSZO01000206">
    <property type="protein sequence ID" value="KXU34818.1"/>
    <property type="molecule type" value="Genomic_DNA"/>
</dbReference>
<proteinExistence type="predicted"/>
<reference evidence="1 2" key="1">
    <citation type="submission" date="2016-02" db="EMBL/GenBank/DDBJ databases">
        <authorList>
            <person name="Wen L."/>
            <person name="He K."/>
            <person name="Yang H."/>
        </authorList>
    </citation>
    <scope>NUCLEOTIDE SEQUENCE [LARGE SCALE GENOMIC DNA]</scope>
    <source>
        <strain evidence="1 2">CV58</strain>
    </source>
</reference>
<evidence type="ECO:0000313" key="2">
    <source>
        <dbReference type="Proteomes" id="UP000072660"/>
    </source>
</evidence>
<gene>
    <name evidence="1" type="ORF">AXE65_06570</name>
</gene>
<name>A0A139SJS8_9GAMM</name>